<evidence type="ECO:0000256" key="1">
    <source>
        <dbReference type="ARBA" id="ARBA00004370"/>
    </source>
</evidence>
<dbReference type="PRINTS" id="PR00313">
    <property type="entry name" value="CABNDNGRPT"/>
</dbReference>
<comment type="subcellular location">
    <subcellularLocation>
        <location evidence="1">Membrane</location>
    </subcellularLocation>
    <subcellularLocation>
        <location evidence="2">Secreted</location>
    </subcellularLocation>
</comment>
<keyword evidence="6" id="KW-0843">Virulence</keyword>
<dbReference type="Pfam" id="PF00353">
    <property type="entry name" value="HemolysinCabind"/>
    <property type="match status" value="4"/>
</dbReference>
<comment type="caution">
    <text evidence="8">The sequence shown here is derived from an EMBL/GenBank/DDBJ whole genome shotgun (WGS) entry which is preliminary data.</text>
</comment>
<reference evidence="9" key="1">
    <citation type="journal article" date="2019" name="Int. J. Syst. Evol. Microbiol.">
        <title>The Global Catalogue of Microorganisms (GCM) 10K type strain sequencing project: providing services to taxonomists for standard genome sequencing and annotation.</title>
        <authorList>
            <consortium name="The Broad Institute Genomics Platform"/>
            <consortium name="The Broad Institute Genome Sequencing Center for Infectious Disease"/>
            <person name="Wu L."/>
            <person name="Ma J."/>
        </authorList>
    </citation>
    <scope>NUCLEOTIDE SEQUENCE [LARGE SCALE GENOMIC DNA]</scope>
    <source>
        <strain evidence="9">CCUG 61696</strain>
    </source>
</reference>
<gene>
    <name evidence="8" type="ORF">ACFQ4O_14020</name>
</gene>
<proteinExistence type="predicted"/>
<evidence type="ECO:0000313" key="8">
    <source>
        <dbReference type="EMBL" id="MFD1333116.1"/>
    </source>
</evidence>
<keyword evidence="5" id="KW-0677">Repeat</keyword>
<evidence type="ECO:0000256" key="7">
    <source>
        <dbReference type="ARBA" id="ARBA00023136"/>
    </source>
</evidence>
<dbReference type="InterPro" id="IPR003995">
    <property type="entry name" value="RTX_toxin_determinant-A"/>
</dbReference>
<dbReference type="RefSeq" id="WP_378776381.1">
    <property type="nucleotide sequence ID" value="NZ_JBHTMX010000170.1"/>
</dbReference>
<dbReference type="PROSITE" id="PS00330">
    <property type="entry name" value="HEMOLYSIN_CALCIUM"/>
    <property type="match status" value="1"/>
</dbReference>
<accession>A0ABW3Z9V5</accession>
<dbReference type="InterPro" id="IPR011049">
    <property type="entry name" value="Serralysin-like_metalloprot_C"/>
</dbReference>
<evidence type="ECO:0000256" key="5">
    <source>
        <dbReference type="ARBA" id="ARBA00022737"/>
    </source>
</evidence>
<organism evidence="8 9">
    <name type="scientific">Methylopila musalis</name>
    <dbReference type="NCBI Taxonomy" id="1134781"/>
    <lineage>
        <taxon>Bacteria</taxon>
        <taxon>Pseudomonadati</taxon>
        <taxon>Pseudomonadota</taxon>
        <taxon>Alphaproteobacteria</taxon>
        <taxon>Hyphomicrobiales</taxon>
        <taxon>Methylopilaceae</taxon>
        <taxon>Methylopila</taxon>
    </lineage>
</organism>
<evidence type="ECO:0000256" key="3">
    <source>
        <dbReference type="ARBA" id="ARBA00022525"/>
    </source>
</evidence>
<dbReference type="InterPro" id="IPR050557">
    <property type="entry name" value="RTX_toxin/Mannuronan_C5-epim"/>
</dbReference>
<evidence type="ECO:0000256" key="2">
    <source>
        <dbReference type="ARBA" id="ARBA00004613"/>
    </source>
</evidence>
<dbReference type="Gene3D" id="2.150.10.10">
    <property type="entry name" value="Serralysin-like metalloprotease, C-terminal"/>
    <property type="match status" value="3"/>
</dbReference>
<dbReference type="PRINTS" id="PR01488">
    <property type="entry name" value="RTXTOXINA"/>
</dbReference>
<keyword evidence="3" id="KW-0964">Secreted</keyword>
<dbReference type="EMBL" id="JBHTMX010000170">
    <property type="protein sequence ID" value="MFD1333116.1"/>
    <property type="molecule type" value="Genomic_DNA"/>
</dbReference>
<evidence type="ECO:0000313" key="9">
    <source>
        <dbReference type="Proteomes" id="UP001597171"/>
    </source>
</evidence>
<evidence type="ECO:0000256" key="4">
    <source>
        <dbReference type="ARBA" id="ARBA00022656"/>
    </source>
</evidence>
<protein>
    <submittedName>
        <fullName evidence="8">Calcium-binding protein</fullName>
    </submittedName>
</protein>
<dbReference type="PANTHER" id="PTHR38340">
    <property type="entry name" value="S-LAYER PROTEIN"/>
    <property type="match status" value="1"/>
</dbReference>
<keyword evidence="9" id="KW-1185">Reference proteome</keyword>
<name>A0ABW3Z9V5_9HYPH</name>
<dbReference type="SUPFAM" id="SSF51120">
    <property type="entry name" value="beta-Roll"/>
    <property type="match status" value="3"/>
</dbReference>
<evidence type="ECO:0000256" key="6">
    <source>
        <dbReference type="ARBA" id="ARBA00023026"/>
    </source>
</evidence>
<keyword evidence="7" id="KW-0472">Membrane</keyword>
<dbReference type="PANTHER" id="PTHR38340:SF1">
    <property type="entry name" value="S-LAYER PROTEIN"/>
    <property type="match status" value="1"/>
</dbReference>
<keyword evidence="4" id="KW-0800">Toxin</keyword>
<dbReference type="Proteomes" id="UP001597171">
    <property type="component" value="Unassembled WGS sequence"/>
</dbReference>
<dbReference type="InterPro" id="IPR001343">
    <property type="entry name" value="Hemolysn_Ca-bd"/>
</dbReference>
<sequence>MQPRLLGTSRADYLRGDFGSTTPIVIYGLKGDDHLVSIERANDAVDDLYGGQGADRLELDFFSVTTRGVFDGGTGYDTLAITGPLINVTDADVRSIEAIELSGSSHLYVSLSQLDDVAFARALALSGAGGSAQLNITVGSVGASVNLTELTFTDWAPTNVVAVWGSAQNDTFVGSRASDIISGGAGNDSFYWSPASTLAPKGDGLSGGDGDDTFFVSGARDPHLGYAEGGAGIDTLSVTATSVAFSANLTESRLESIEKIVLGGNDATVRLELLGSQIGGTGVAADALVSGGGAGSATLRVIAGPSAPAGGAPDVDLSGLRFTSWSQTGVRPDQVVIAGGDRDDHLIGSSQADRIYGGRGADRMEGGLGNDRYFVDNAKDVVIEAAHGGRDVVETSVSYRLTNGQVEDLRVSLDGFLADIDLTGNKRGNFLVGGDGDNVLKGLRGKDNLLGGDGDDVLHGGAHADVLTGGAGKDIFVFDTALGSIDVIKDFSHAHDAIALDDAIFTAFANGRAGSAEIYDHLFYDAPTGYLYYDADGAAGPGARVAFAKLTAGLTDLDASDVLIV</sequence>
<dbReference type="InterPro" id="IPR018511">
    <property type="entry name" value="Hemolysin-typ_Ca-bd_CS"/>
</dbReference>